<dbReference type="SUPFAM" id="SSF51556">
    <property type="entry name" value="Metallo-dependent hydrolases"/>
    <property type="match status" value="1"/>
</dbReference>
<sequence>MSELEINEYAKSIHDDIMTLDAHLDIEVTFFTPEKEGKTGYEKFASLKKMEEGSLDGAFFAAYVLQGPLTDKGYREAYNTVANKIEQINKTHNNMPDKVGIAYHPKDVISINKSGKKVAIITIENGYAIGEDIVNIERFYEMGARYITLSHIGHNQICDSNLNPQGDDTLHNGLSSFGREVVLEMNRIGMIIDVAHISKQSVLDVIALSKVPVMCSHCGIKSIGGVGNVWEDEQLDSLKTNGGVIHIVGLNRAIKSVPEEKEIEINNLRVEFGFPVEFWAFFRAFDVATDDKRSPYSQRLREIEKKYSYANVRDFIDHIDYVVSRIGIDHVGISSDFYEYTYCLDGWKDVSENLNVTLELVNRGYSKKDIEKIWSSNILQLWNNVEKATEN</sequence>
<reference evidence="1" key="1">
    <citation type="journal article" date="2015" name="Nature">
        <title>Complex archaea that bridge the gap between prokaryotes and eukaryotes.</title>
        <authorList>
            <person name="Spang A."/>
            <person name="Saw J.H."/>
            <person name="Jorgensen S.L."/>
            <person name="Zaremba-Niedzwiedzka K."/>
            <person name="Martijn J."/>
            <person name="Lind A.E."/>
            <person name="van Eijk R."/>
            <person name="Schleper C."/>
            <person name="Guy L."/>
            <person name="Ettema T.J."/>
        </authorList>
    </citation>
    <scope>NUCLEOTIDE SEQUENCE</scope>
</reference>
<dbReference type="PANTHER" id="PTHR10443">
    <property type="entry name" value="MICROSOMAL DIPEPTIDASE"/>
    <property type="match status" value="1"/>
</dbReference>
<name>A0A0F9QAA9_9ZZZZ</name>
<dbReference type="Gene3D" id="1.10.287.650">
    <property type="entry name" value="L27 domain"/>
    <property type="match status" value="1"/>
</dbReference>
<accession>A0A0F9QAA9</accession>
<comment type="caution">
    <text evidence="1">The sequence shown here is derived from an EMBL/GenBank/DDBJ whole genome shotgun (WGS) entry which is preliminary data.</text>
</comment>
<evidence type="ECO:0000313" key="1">
    <source>
        <dbReference type="EMBL" id="KKN10121.1"/>
    </source>
</evidence>
<dbReference type="InterPro" id="IPR032466">
    <property type="entry name" value="Metal_Hydrolase"/>
</dbReference>
<dbReference type="InterPro" id="IPR008257">
    <property type="entry name" value="Pept_M19"/>
</dbReference>
<protein>
    <recommendedName>
        <fullName evidence="2">Membrane dipeptidase</fullName>
    </recommendedName>
</protein>
<organism evidence="1">
    <name type="scientific">marine sediment metagenome</name>
    <dbReference type="NCBI Taxonomy" id="412755"/>
    <lineage>
        <taxon>unclassified sequences</taxon>
        <taxon>metagenomes</taxon>
        <taxon>ecological metagenomes</taxon>
    </lineage>
</organism>
<dbReference type="PROSITE" id="PS51365">
    <property type="entry name" value="RENAL_DIPEPTIDASE_2"/>
    <property type="match status" value="1"/>
</dbReference>
<evidence type="ECO:0008006" key="2">
    <source>
        <dbReference type="Google" id="ProtNLM"/>
    </source>
</evidence>
<proteinExistence type="predicted"/>
<gene>
    <name evidence="1" type="ORF">LCGC14_1039750</name>
</gene>
<dbReference type="Gene3D" id="3.20.20.140">
    <property type="entry name" value="Metal-dependent hydrolases"/>
    <property type="match status" value="1"/>
</dbReference>
<dbReference type="PANTHER" id="PTHR10443:SF12">
    <property type="entry name" value="DIPEPTIDASE"/>
    <property type="match status" value="1"/>
</dbReference>
<dbReference type="EMBL" id="LAZR01004274">
    <property type="protein sequence ID" value="KKN10121.1"/>
    <property type="molecule type" value="Genomic_DNA"/>
</dbReference>
<dbReference type="GO" id="GO:0070573">
    <property type="term" value="F:metallodipeptidase activity"/>
    <property type="evidence" value="ECO:0007669"/>
    <property type="project" value="InterPro"/>
</dbReference>
<dbReference type="AlphaFoldDB" id="A0A0F9QAA9"/>
<dbReference type="GO" id="GO:0006508">
    <property type="term" value="P:proteolysis"/>
    <property type="evidence" value="ECO:0007669"/>
    <property type="project" value="InterPro"/>
</dbReference>
<dbReference type="Pfam" id="PF01244">
    <property type="entry name" value="Peptidase_M19"/>
    <property type="match status" value="1"/>
</dbReference>